<comment type="caution">
    <text evidence="1">The sequence shown here is derived from an EMBL/GenBank/DDBJ whole genome shotgun (WGS) entry which is preliminary data.</text>
</comment>
<accession>A0A392MS51</accession>
<evidence type="ECO:0000313" key="2">
    <source>
        <dbReference type="Proteomes" id="UP000265520"/>
    </source>
</evidence>
<sequence length="54" mass="6292">WCRNREWVDRTTNYLGYIATAKLIHGGEGLVSDRRRCVTLRGQKEQLGAVERRC</sequence>
<keyword evidence="2" id="KW-1185">Reference proteome</keyword>
<protein>
    <submittedName>
        <fullName evidence="1">Uncharacterized protein</fullName>
    </submittedName>
</protein>
<dbReference type="EMBL" id="LXQA010017990">
    <property type="protein sequence ID" value="MCH90281.1"/>
    <property type="molecule type" value="Genomic_DNA"/>
</dbReference>
<gene>
    <name evidence="1" type="ORF">A2U01_0011194</name>
</gene>
<dbReference type="AlphaFoldDB" id="A0A392MS51"/>
<feature type="non-terminal residue" evidence="1">
    <location>
        <position position="1"/>
    </location>
</feature>
<reference evidence="1 2" key="1">
    <citation type="journal article" date="2018" name="Front. Plant Sci.">
        <title>Red Clover (Trifolium pratense) and Zigzag Clover (T. medium) - A Picture of Genomic Similarities and Differences.</title>
        <authorList>
            <person name="Dluhosova J."/>
            <person name="Istvanek J."/>
            <person name="Nedelnik J."/>
            <person name="Repkova J."/>
        </authorList>
    </citation>
    <scope>NUCLEOTIDE SEQUENCE [LARGE SCALE GENOMIC DNA]</scope>
    <source>
        <strain evidence="2">cv. 10/8</strain>
        <tissue evidence="1">Leaf</tissue>
    </source>
</reference>
<proteinExistence type="predicted"/>
<name>A0A392MS51_9FABA</name>
<evidence type="ECO:0000313" key="1">
    <source>
        <dbReference type="EMBL" id="MCH90281.1"/>
    </source>
</evidence>
<organism evidence="1 2">
    <name type="scientific">Trifolium medium</name>
    <dbReference type="NCBI Taxonomy" id="97028"/>
    <lineage>
        <taxon>Eukaryota</taxon>
        <taxon>Viridiplantae</taxon>
        <taxon>Streptophyta</taxon>
        <taxon>Embryophyta</taxon>
        <taxon>Tracheophyta</taxon>
        <taxon>Spermatophyta</taxon>
        <taxon>Magnoliopsida</taxon>
        <taxon>eudicotyledons</taxon>
        <taxon>Gunneridae</taxon>
        <taxon>Pentapetalae</taxon>
        <taxon>rosids</taxon>
        <taxon>fabids</taxon>
        <taxon>Fabales</taxon>
        <taxon>Fabaceae</taxon>
        <taxon>Papilionoideae</taxon>
        <taxon>50 kb inversion clade</taxon>
        <taxon>NPAAA clade</taxon>
        <taxon>Hologalegina</taxon>
        <taxon>IRL clade</taxon>
        <taxon>Trifolieae</taxon>
        <taxon>Trifolium</taxon>
    </lineage>
</organism>
<dbReference type="Proteomes" id="UP000265520">
    <property type="component" value="Unassembled WGS sequence"/>
</dbReference>